<organism evidence="1 2">
    <name type="scientific">Gymnopilus junonius</name>
    <name type="common">Spectacular rustgill mushroom</name>
    <name type="synonym">Gymnopilus spectabilis subsp. junonius</name>
    <dbReference type="NCBI Taxonomy" id="109634"/>
    <lineage>
        <taxon>Eukaryota</taxon>
        <taxon>Fungi</taxon>
        <taxon>Dikarya</taxon>
        <taxon>Basidiomycota</taxon>
        <taxon>Agaricomycotina</taxon>
        <taxon>Agaricomycetes</taxon>
        <taxon>Agaricomycetidae</taxon>
        <taxon>Agaricales</taxon>
        <taxon>Agaricineae</taxon>
        <taxon>Hymenogastraceae</taxon>
        <taxon>Gymnopilus</taxon>
    </lineage>
</organism>
<sequence length="164" mass="17751">MLKPPKGNNWGCSFISWYSDPHALEGAVSGYLASLFNLFTIPVDTMLETTYIFYSLPSVGVRQTMLDWTTDLKADIFGSSFSIGPVSSAAVPFPYESVKCTLVASNSSPGFGPSYTQEELVTAVCPSLLPMGALFVSPPAPEDVAIMIHTHVPICRSLSEIFFL</sequence>
<name>A0A9P5NQQ0_GYMJU</name>
<evidence type="ECO:0000313" key="2">
    <source>
        <dbReference type="Proteomes" id="UP000724874"/>
    </source>
</evidence>
<proteinExistence type="predicted"/>
<keyword evidence="2" id="KW-1185">Reference proteome</keyword>
<dbReference type="AlphaFoldDB" id="A0A9P5NQQ0"/>
<dbReference type="Proteomes" id="UP000724874">
    <property type="component" value="Unassembled WGS sequence"/>
</dbReference>
<gene>
    <name evidence="1" type="ORF">CPB84DRAFT_1771402</name>
</gene>
<dbReference type="EMBL" id="JADNYJ010000022">
    <property type="protein sequence ID" value="KAF8905433.1"/>
    <property type="molecule type" value="Genomic_DNA"/>
</dbReference>
<evidence type="ECO:0000313" key="1">
    <source>
        <dbReference type="EMBL" id="KAF8905433.1"/>
    </source>
</evidence>
<protein>
    <submittedName>
        <fullName evidence="1">Uncharacterized protein</fullName>
    </submittedName>
</protein>
<dbReference type="OrthoDB" id="1937899at2759"/>
<reference evidence="1" key="1">
    <citation type="submission" date="2020-11" db="EMBL/GenBank/DDBJ databases">
        <authorList>
            <consortium name="DOE Joint Genome Institute"/>
            <person name="Ahrendt S."/>
            <person name="Riley R."/>
            <person name="Andreopoulos W."/>
            <person name="LaButti K."/>
            <person name="Pangilinan J."/>
            <person name="Ruiz-duenas F.J."/>
            <person name="Barrasa J.M."/>
            <person name="Sanchez-Garcia M."/>
            <person name="Camarero S."/>
            <person name="Miyauchi S."/>
            <person name="Serrano A."/>
            <person name="Linde D."/>
            <person name="Babiker R."/>
            <person name="Drula E."/>
            <person name="Ayuso-Fernandez I."/>
            <person name="Pacheco R."/>
            <person name="Padilla G."/>
            <person name="Ferreira P."/>
            <person name="Barriuso J."/>
            <person name="Kellner H."/>
            <person name="Castanera R."/>
            <person name="Alfaro M."/>
            <person name="Ramirez L."/>
            <person name="Pisabarro A.G."/>
            <person name="Kuo A."/>
            <person name="Tritt A."/>
            <person name="Lipzen A."/>
            <person name="He G."/>
            <person name="Yan M."/>
            <person name="Ng V."/>
            <person name="Cullen D."/>
            <person name="Martin F."/>
            <person name="Rosso M.-N."/>
            <person name="Henrissat B."/>
            <person name="Hibbett D."/>
            <person name="Martinez A.T."/>
            <person name="Grigoriev I.V."/>
        </authorList>
    </citation>
    <scope>NUCLEOTIDE SEQUENCE</scope>
    <source>
        <strain evidence="1">AH 44721</strain>
    </source>
</reference>
<comment type="caution">
    <text evidence="1">The sequence shown here is derived from an EMBL/GenBank/DDBJ whole genome shotgun (WGS) entry which is preliminary data.</text>
</comment>
<accession>A0A9P5NQQ0</accession>